<reference evidence="1" key="1">
    <citation type="journal article" date="2014" name="Front. Microbiol.">
        <title>High frequency of phylogenetically diverse reductive dehalogenase-homologous genes in deep subseafloor sedimentary metagenomes.</title>
        <authorList>
            <person name="Kawai M."/>
            <person name="Futagami T."/>
            <person name="Toyoda A."/>
            <person name="Takaki Y."/>
            <person name="Nishi S."/>
            <person name="Hori S."/>
            <person name="Arai W."/>
            <person name="Tsubouchi T."/>
            <person name="Morono Y."/>
            <person name="Uchiyama I."/>
            <person name="Ito T."/>
            <person name="Fujiyama A."/>
            <person name="Inagaki F."/>
            <person name="Takami H."/>
        </authorList>
    </citation>
    <scope>NUCLEOTIDE SEQUENCE</scope>
    <source>
        <strain evidence="1">Expedition CK06-06</strain>
    </source>
</reference>
<sequence>MPYPNEHACRIRDPGEFTDGSFRRIERGEGKEKISIIIGRPKGQTTTATQAFRYDKKLWAEQRAKTHCNENDGTFEPAAKEAVHPHGEHTCVCSKCSEEVTVKEDVKCNSQKCPECGAPMTATQLVFFIDLSGRSLSSCSVGWSAYIF</sequence>
<comment type="caution">
    <text evidence="1">The sequence shown here is derived from an EMBL/GenBank/DDBJ whole genome shotgun (WGS) entry which is preliminary data.</text>
</comment>
<evidence type="ECO:0000313" key="1">
    <source>
        <dbReference type="EMBL" id="GAH40720.1"/>
    </source>
</evidence>
<gene>
    <name evidence="1" type="ORF">S03H2_13921</name>
</gene>
<protein>
    <submittedName>
        <fullName evidence="1">Uncharacterized protein</fullName>
    </submittedName>
</protein>
<organism evidence="1">
    <name type="scientific">marine sediment metagenome</name>
    <dbReference type="NCBI Taxonomy" id="412755"/>
    <lineage>
        <taxon>unclassified sequences</taxon>
        <taxon>metagenomes</taxon>
        <taxon>ecological metagenomes</taxon>
    </lineage>
</organism>
<proteinExistence type="predicted"/>
<accession>X1G7B5</accession>
<dbReference type="AlphaFoldDB" id="X1G7B5"/>
<dbReference type="EMBL" id="BARU01007059">
    <property type="protein sequence ID" value="GAH40720.1"/>
    <property type="molecule type" value="Genomic_DNA"/>
</dbReference>
<name>X1G7B5_9ZZZZ</name>